<dbReference type="AlphaFoldDB" id="A0A1A9A4C5"/>
<evidence type="ECO:0000313" key="3">
    <source>
        <dbReference type="EMBL" id="SBT51300.1"/>
    </source>
</evidence>
<gene>
    <name evidence="3" type="ORF">GA0070611_5115</name>
</gene>
<dbReference type="STRING" id="261654.GA0070611_5115"/>
<dbReference type="Proteomes" id="UP000199385">
    <property type="component" value="Chromosome I"/>
</dbReference>
<evidence type="ECO:0000256" key="1">
    <source>
        <dbReference type="SAM" id="Phobius"/>
    </source>
</evidence>
<reference evidence="4" key="1">
    <citation type="submission" date="2016-06" db="EMBL/GenBank/DDBJ databases">
        <authorList>
            <person name="Varghese N."/>
            <person name="Submissions Spin"/>
        </authorList>
    </citation>
    <scope>NUCLEOTIDE SEQUENCE [LARGE SCALE GENOMIC DNA]</scope>
    <source>
        <strain evidence="4">DSM 44815</strain>
    </source>
</reference>
<feature type="domain" description="SHOCT" evidence="2">
    <location>
        <begin position="45"/>
        <end position="67"/>
    </location>
</feature>
<sequence length="71" mass="8156">MMWNGPMMGAMWIWSLLGLVVLAGLVWLVFRLTEGGRAGFAPSAARRILDERYARGEIDEEEYRRRRVGLT</sequence>
<keyword evidence="1" id="KW-0812">Transmembrane</keyword>
<dbReference type="EMBL" id="LT594323">
    <property type="protein sequence ID" value="SBT51300.1"/>
    <property type="molecule type" value="Genomic_DNA"/>
</dbReference>
<proteinExistence type="predicted"/>
<name>A0A1A9A4C5_9ACTN</name>
<keyword evidence="1" id="KW-1133">Transmembrane helix</keyword>
<dbReference type="PATRIC" id="fig|261654.4.peg.5182"/>
<evidence type="ECO:0000313" key="4">
    <source>
        <dbReference type="Proteomes" id="UP000199385"/>
    </source>
</evidence>
<dbReference type="InterPro" id="IPR018649">
    <property type="entry name" value="SHOCT"/>
</dbReference>
<evidence type="ECO:0000259" key="2">
    <source>
        <dbReference type="Pfam" id="PF09851"/>
    </source>
</evidence>
<organism evidence="3 4">
    <name type="scientific">Micromonospora auratinigra</name>
    <dbReference type="NCBI Taxonomy" id="261654"/>
    <lineage>
        <taxon>Bacteria</taxon>
        <taxon>Bacillati</taxon>
        <taxon>Actinomycetota</taxon>
        <taxon>Actinomycetes</taxon>
        <taxon>Micromonosporales</taxon>
        <taxon>Micromonosporaceae</taxon>
        <taxon>Micromonospora</taxon>
    </lineage>
</organism>
<dbReference type="OrthoDB" id="3748887at2"/>
<protein>
    <submittedName>
        <fullName evidence="3">Putative membrane protein</fullName>
    </submittedName>
</protein>
<accession>A0A1A9A4C5</accession>
<keyword evidence="1" id="KW-0472">Membrane</keyword>
<dbReference type="Pfam" id="PF09851">
    <property type="entry name" value="SHOCT"/>
    <property type="match status" value="1"/>
</dbReference>
<feature type="transmembrane region" description="Helical" evidence="1">
    <location>
        <begin position="12"/>
        <end position="30"/>
    </location>
</feature>
<keyword evidence="4" id="KW-1185">Reference proteome</keyword>